<gene>
    <name evidence="2" type="ORF">OIU84_014237</name>
</gene>
<feature type="domain" description="MACPF" evidence="1">
    <location>
        <begin position="39"/>
        <end position="368"/>
    </location>
</feature>
<dbReference type="Proteomes" id="UP001162972">
    <property type="component" value="Chromosome 4"/>
</dbReference>
<evidence type="ECO:0000259" key="1">
    <source>
        <dbReference type="PROSITE" id="PS51412"/>
    </source>
</evidence>
<organism evidence="2 3">
    <name type="scientific">Salix udensis</name>
    <dbReference type="NCBI Taxonomy" id="889485"/>
    <lineage>
        <taxon>Eukaryota</taxon>
        <taxon>Viridiplantae</taxon>
        <taxon>Streptophyta</taxon>
        <taxon>Embryophyta</taxon>
        <taxon>Tracheophyta</taxon>
        <taxon>Spermatophyta</taxon>
        <taxon>Magnoliopsida</taxon>
        <taxon>eudicotyledons</taxon>
        <taxon>Gunneridae</taxon>
        <taxon>Pentapetalae</taxon>
        <taxon>rosids</taxon>
        <taxon>fabids</taxon>
        <taxon>Malpighiales</taxon>
        <taxon>Salicaceae</taxon>
        <taxon>Saliceae</taxon>
        <taxon>Salix</taxon>
    </lineage>
</organism>
<dbReference type="EMBL" id="JAPFFJ010000018">
    <property type="protein sequence ID" value="KAJ6402115.1"/>
    <property type="molecule type" value="Genomic_DNA"/>
</dbReference>
<dbReference type="GO" id="GO:0009626">
    <property type="term" value="P:plant-type hypersensitive response"/>
    <property type="evidence" value="ECO:0007669"/>
    <property type="project" value="TreeGrafter"/>
</dbReference>
<evidence type="ECO:0000313" key="2">
    <source>
        <dbReference type="EMBL" id="KAJ6402115.1"/>
    </source>
</evidence>
<dbReference type="GO" id="GO:0005886">
    <property type="term" value="C:plasma membrane"/>
    <property type="evidence" value="ECO:0007669"/>
    <property type="project" value="TreeGrafter"/>
</dbReference>
<dbReference type="GO" id="GO:2000031">
    <property type="term" value="P:regulation of salicylic acid mediated signaling pathway"/>
    <property type="evidence" value="ECO:0007669"/>
    <property type="project" value="InterPro"/>
</dbReference>
<dbReference type="PANTHER" id="PTHR33199:SF8">
    <property type="entry name" value="MACPF DOMAIN-CONTAINING PROTEIN NSL1"/>
    <property type="match status" value="1"/>
</dbReference>
<protein>
    <recommendedName>
        <fullName evidence="1">MACPF domain-containing protein</fullName>
    </recommendedName>
</protein>
<dbReference type="PANTHER" id="PTHR33199">
    <property type="entry name" value="MACPF DOMAIN-CONTAINING PROTEIN CAD1"/>
    <property type="match status" value="1"/>
</dbReference>
<sequence length="642" mass="71814">MIDIQLQKPSPTNPILRTKTPQVSFFHSTQLSAWTLLMANNRLDAQSAAEKAVSVIGFGYDLTTDVRLSYCKPGPFGSRLIELDLTRNQKLLVPGGVIVQNVPDGIKCDKGERTRFLSDVLSFNQMSEKFNQELCLSGKIPSGLFNTMFDLRGCWQKDAASAKNLAFDGWFITLYNVELEKSHITLSEEVKREVPATWDPVALAEFIEKYGTHIVVGVKMGGKDVIHIKQLQKSNLEPPEVQKLLKEYADKRFSGDVNLPELSGKPKDEQIMPWDFHGVFAYSIRPPVITSMKNEHITSICIRRGGVDAGQSHNQWLSTISESPNVISMSLVPITSLLSGIRGNGFLSHAVNLYLRYKPPIEELQQFLEFQLPRQWAPIYGHLPLTLKRRKHATPSLKFTFMGPKLYVNTSQVDTGKRPVTGIRLYLEGKRSDHLAIHLQHLSSLPNMIQLSDDLRQEPTHEPVERGYFEPVIWGIFSHVCTAPVEYNGAHIDDSASIVTKAWLEVKVVGMKKVLFLRLGFSMVTSARLRRSEWDGPSTLSRKSGVFSMLISTRFSAGLNPPEKPVKVDLNSAVFPGGPPLPSKAPKMSNFVDTNEMVRGPEDPPGYWVVTGAKLCVEGGKISIKVKYSLLAMMSEESMMFM</sequence>
<proteinExistence type="predicted"/>
<dbReference type="Pfam" id="PF01823">
    <property type="entry name" value="MACPF"/>
    <property type="match status" value="1"/>
</dbReference>
<dbReference type="AlphaFoldDB" id="A0AAD6NR94"/>
<evidence type="ECO:0000313" key="3">
    <source>
        <dbReference type="Proteomes" id="UP001162972"/>
    </source>
</evidence>
<comment type="caution">
    <text evidence="2">The sequence shown here is derived from an EMBL/GenBank/DDBJ whole genome shotgun (WGS) entry which is preliminary data.</text>
</comment>
<keyword evidence="3" id="KW-1185">Reference proteome</keyword>
<dbReference type="InterPro" id="IPR020864">
    <property type="entry name" value="MACPF"/>
</dbReference>
<dbReference type="PROSITE" id="PS51412">
    <property type="entry name" value="MACPF_2"/>
    <property type="match status" value="1"/>
</dbReference>
<reference evidence="2 3" key="1">
    <citation type="journal article" date="2023" name="Int. J. Mol. Sci.">
        <title>De Novo Assembly and Annotation of 11 Diverse Shrub Willow (Salix) Genomes Reveals Novel Gene Organization in Sex-Linked Regions.</title>
        <authorList>
            <person name="Hyden B."/>
            <person name="Feng K."/>
            <person name="Yates T.B."/>
            <person name="Jawdy S."/>
            <person name="Cereghino C."/>
            <person name="Smart L.B."/>
            <person name="Muchero W."/>
        </authorList>
    </citation>
    <scope>NUCLEOTIDE SEQUENCE [LARGE SCALE GENOMIC DNA]</scope>
    <source>
        <tissue evidence="2">Shoot tip</tissue>
    </source>
</reference>
<name>A0AAD6NR94_9ROSI</name>
<dbReference type="InterPro" id="IPR044663">
    <property type="entry name" value="CAD1/NSL1-like"/>
</dbReference>
<dbReference type="SMART" id="SM00457">
    <property type="entry name" value="MACPF"/>
    <property type="match status" value="1"/>
</dbReference>
<accession>A0AAD6NR94</accession>